<gene>
    <name evidence="3" type="ORF">HQ865_18350</name>
</gene>
<dbReference type="KEGG" id="mmab:HQ865_18350"/>
<protein>
    <submittedName>
        <fullName evidence="3">SGNH/GDSL hydrolase family protein</fullName>
    </submittedName>
</protein>
<sequence length="239" mass="25386">MKTLTLFLLGIGSLFACSKTVSPVTADATVTTSTPSTMPATTPKAISYLALGDSYTIGQSVEQKDSFPYQLSTRLNIQSPSIIAQTGWTADNLIAAIDGSSVKSNTYDMVTLLIGVNDQYQGLSQTNYRTKFVQLLNTAIAFAKGNKAHVIVVSIPDYGVTPFANGAGATIGPLIDQFNAINKEETDKQGISYVNITPISKQAATDKSLIAVDGLHPSGSMYALWVNMIAPVAVKQLEL</sequence>
<dbReference type="InterPro" id="IPR036514">
    <property type="entry name" value="SGNH_hydro_sf"/>
</dbReference>
<keyword evidence="3" id="KW-0378">Hydrolase</keyword>
<name>A0A7D4UL88_9SPHI</name>
<evidence type="ECO:0000313" key="3">
    <source>
        <dbReference type="EMBL" id="QKJ31642.1"/>
    </source>
</evidence>
<feature type="signal peptide" evidence="1">
    <location>
        <begin position="1"/>
        <end position="18"/>
    </location>
</feature>
<organism evidence="3 4">
    <name type="scientific">Mucilaginibacter mali</name>
    <dbReference type="NCBI Taxonomy" id="2740462"/>
    <lineage>
        <taxon>Bacteria</taxon>
        <taxon>Pseudomonadati</taxon>
        <taxon>Bacteroidota</taxon>
        <taxon>Sphingobacteriia</taxon>
        <taxon>Sphingobacteriales</taxon>
        <taxon>Sphingobacteriaceae</taxon>
        <taxon>Mucilaginibacter</taxon>
    </lineage>
</organism>
<evidence type="ECO:0000259" key="2">
    <source>
        <dbReference type="Pfam" id="PF13472"/>
    </source>
</evidence>
<feature type="domain" description="SGNH hydrolase-type esterase" evidence="2">
    <location>
        <begin position="50"/>
        <end position="224"/>
    </location>
</feature>
<reference evidence="3 4" key="1">
    <citation type="submission" date="2020-05" db="EMBL/GenBank/DDBJ databases">
        <title>Mucilaginibacter mali sp. nov.</title>
        <authorList>
            <person name="Kim H.S."/>
            <person name="Lee K.C."/>
            <person name="Suh M.K."/>
            <person name="Kim J.-S."/>
            <person name="Han K.-I."/>
            <person name="Eom M.K."/>
            <person name="Shin Y.K."/>
            <person name="Lee J.-S."/>
        </authorList>
    </citation>
    <scope>NUCLEOTIDE SEQUENCE [LARGE SCALE GENOMIC DNA]</scope>
    <source>
        <strain evidence="3 4">G2-14</strain>
    </source>
</reference>
<accession>A0A7D4UL88</accession>
<dbReference type="InterPro" id="IPR013830">
    <property type="entry name" value="SGNH_hydro"/>
</dbReference>
<dbReference type="GO" id="GO:0016788">
    <property type="term" value="F:hydrolase activity, acting on ester bonds"/>
    <property type="evidence" value="ECO:0007669"/>
    <property type="project" value="UniProtKB-ARBA"/>
</dbReference>
<keyword evidence="4" id="KW-1185">Reference proteome</keyword>
<dbReference type="Gene3D" id="3.40.50.1110">
    <property type="entry name" value="SGNH hydrolase"/>
    <property type="match status" value="1"/>
</dbReference>
<evidence type="ECO:0000313" key="4">
    <source>
        <dbReference type="Proteomes" id="UP000505355"/>
    </source>
</evidence>
<evidence type="ECO:0000256" key="1">
    <source>
        <dbReference type="SAM" id="SignalP"/>
    </source>
</evidence>
<dbReference type="AlphaFoldDB" id="A0A7D4UL88"/>
<dbReference type="RefSeq" id="WP_173416301.1">
    <property type="nucleotide sequence ID" value="NZ_CP054139.1"/>
</dbReference>
<feature type="chain" id="PRO_5029017781" evidence="1">
    <location>
        <begin position="19"/>
        <end position="239"/>
    </location>
</feature>
<proteinExistence type="predicted"/>
<dbReference type="PROSITE" id="PS51257">
    <property type="entry name" value="PROKAR_LIPOPROTEIN"/>
    <property type="match status" value="1"/>
</dbReference>
<keyword evidence="1" id="KW-0732">Signal</keyword>
<dbReference type="Pfam" id="PF13472">
    <property type="entry name" value="Lipase_GDSL_2"/>
    <property type="match status" value="1"/>
</dbReference>
<dbReference type="Proteomes" id="UP000505355">
    <property type="component" value="Chromosome"/>
</dbReference>
<dbReference type="CDD" id="cd01832">
    <property type="entry name" value="SGNH_hydrolase_like_1"/>
    <property type="match status" value="1"/>
</dbReference>
<dbReference type="EMBL" id="CP054139">
    <property type="protein sequence ID" value="QKJ31642.1"/>
    <property type="molecule type" value="Genomic_DNA"/>
</dbReference>
<dbReference type="SUPFAM" id="SSF52266">
    <property type="entry name" value="SGNH hydrolase"/>
    <property type="match status" value="1"/>
</dbReference>